<gene>
    <name evidence="2" type="ORF">LSAT_V11C400220970</name>
</gene>
<keyword evidence="3" id="KW-1185">Reference proteome</keyword>
<organism evidence="2 3">
    <name type="scientific">Lactuca sativa</name>
    <name type="common">Garden lettuce</name>
    <dbReference type="NCBI Taxonomy" id="4236"/>
    <lineage>
        <taxon>Eukaryota</taxon>
        <taxon>Viridiplantae</taxon>
        <taxon>Streptophyta</taxon>
        <taxon>Embryophyta</taxon>
        <taxon>Tracheophyta</taxon>
        <taxon>Spermatophyta</taxon>
        <taxon>Magnoliopsida</taxon>
        <taxon>eudicotyledons</taxon>
        <taxon>Gunneridae</taxon>
        <taxon>Pentapetalae</taxon>
        <taxon>asterids</taxon>
        <taxon>campanulids</taxon>
        <taxon>Asterales</taxon>
        <taxon>Asteraceae</taxon>
        <taxon>Cichorioideae</taxon>
        <taxon>Cichorieae</taxon>
        <taxon>Lactucinae</taxon>
        <taxon>Lactuca</taxon>
    </lineage>
</organism>
<evidence type="ECO:0000313" key="3">
    <source>
        <dbReference type="Proteomes" id="UP000235145"/>
    </source>
</evidence>
<feature type="compositionally biased region" description="Acidic residues" evidence="1">
    <location>
        <begin position="429"/>
        <end position="440"/>
    </location>
</feature>
<dbReference type="EMBL" id="NBSK02000004">
    <property type="protein sequence ID" value="KAJ0214109.1"/>
    <property type="molecule type" value="Genomic_DNA"/>
</dbReference>
<accession>A0A9R1VYW7</accession>
<feature type="compositionally biased region" description="Basic and acidic residues" evidence="1">
    <location>
        <begin position="407"/>
        <end position="428"/>
    </location>
</feature>
<feature type="region of interest" description="Disordered" evidence="1">
    <location>
        <begin position="407"/>
        <end position="446"/>
    </location>
</feature>
<protein>
    <recommendedName>
        <fullName evidence="4">Transposase Tnp1/En/Spm-like domain-containing protein</fullName>
    </recommendedName>
</protein>
<name>A0A9R1VYW7_LACSA</name>
<sequence length="446" mass="51081">MLKKVVLCFCDMESDSTSYHDEDSKQRGLRTKAKANKVKLLVTYNKKDVPIGKESTKLSTFEGLVARTMVPITYESWLDVSDEVREGLWQHVLEKFVVDPKSQKKTLQLIGKKWINLKHYLYAKFIKNQSEDPKANLFKPLKDYPFIKKEYLKVFVSHRVTKKWGEKSTKAKNTHAHHKYNHRLSRKGYVGLINDIDELQKLGSFGEVTCGTHDVLTEALGTQEQRGRVRGMGKFITPQQYFYLPKNVIYYLDIENERVDKRINKLEDDLEKLKICVLNVSEAASCQVGGVIEDVEKEPRDELIDNSCLLAVEFAANVVAKGTIMKSKDWTLIIFYVYVIDENIQVMKETILKGEALILIPLEDEFIVNVKYALGHILSWPRHLVIRCSDLKDATLVKEDATPLKEEIGSNKKEKGTGKMVDGQKEPCDVEEGDDMEEGNGIEKED</sequence>
<comment type="caution">
    <text evidence="2">The sequence shown here is derived from an EMBL/GenBank/DDBJ whole genome shotgun (WGS) entry which is preliminary data.</text>
</comment>
<dbReference type="PANTHER" id="PTHR33018">
    <property type="entry name" value="OS10G0338966 PROTEIN-RELATED"/>
    <property type="match status" value="1"/>
</dbReference>
<reference evidence="2 3" key="1">
    <citation type="journal article" date="2017" name="Nat. Commun.">
        <title>Genome assembly with in vitro proximity ligation data and whole-genome triplication in lettuce.</title>
        <authorList>
            <person name="Reyes-Chin-Wo S."/>
            <person name="Wang Z."/>
            <person name="Yang X."/>
            <person name="Kozik A."/>
            <person name="Arikit S."/>
            <person name="Song C."/>
            <person name="Xia L."/>
            <person name="Froenicke L."/>
            <person name="Lavelle D.O."/>
            <person name="Truco M.J."/>
            <person name="Xia R."/>
            <person name="Zhu S."/>
            <person name="Xu C."/>
            <person name="Xu H."/>
            <person name="Xu X."/>
            <person name="Cox K."/>
            <person name="Korf I."/>
            <person name="Meyers B.C."/>
            <person name="Michelmore R.W."/>
        </authorList>
    </citation>
    <scope>NUCLEOTIDE SEQUENCE [LARGE SCALE GENOMIC DNA]</scope>
    <source>
        <strain evidence="3">cv. Salinas</strain>
        <tissue evidence="2">Seedlings</tissue>
    </source>
</reference>
<dbReference type="Proteomes" id="UP000235145">
    <property type="component" value="Unassembled WGS sequence"/>
</dbReference>
<dbReference type="AlphaFoldDB" id="A0A9R1VYW7"/>
<evidence type="ECO:0008006" key="4">
    <source>
        <dbReference type="Google" id="ProtNLM"/>
    </source>
</evidence>
<proteinExistence type="predicted"/>
<evidence type="ECO:0000313" key="2">
    <source>
        <dbReference type="EMBL" id="KAJ0214109.1"/>
    </source>
</evidence>
<dbReference type="PANTHER" id="PTHR33018:SF31">
    <property type="entry name" value="TRANSPOSASE, PTTA_EN_SPM, PLANT"/>
    <property type="match status" value="1"/>
</dbReference>
<evidence type="ECO:0000256" key="1">
    <source>
        <dbReference type="SAM" id="MobiDB-lite"/>
    </source>
</evidence>